<dbReference type="EMBL" id="HBUF01032541">
    <property type="protein sequence ID" value="CAG6615303.1"/>
    <property type="molecule type" value="Transcribed_RNA"/>
</dbReference>
<protein>
    <submittedName>
        <fullName evidence="1">Uncharacterized protein</fullName>
    </submittedName>
</protein>
<proteinExistence type="predicted"/>
<reference evidence="1" key="1">
    <citation type="submission" date="2021-05" db="EMBL/GenBank/DDBJ databases">
        <authorList>
            <person name="Alioto T."/>
            <person name="Alioto T."/>
            <person name="Gomez Garrido J."/>
        </authorList>
    </citation>
    <scope>NUCLEOTIDE SEQUENCE</scope>
</reference>
<dbReference type="AlphaFoldDB" id="A0A8D8LZE3"/>
<organism evidence="1">
    <name type="scientific">Cacopsylla melanoneura</name>
    <dbReference type="NCBI Taxonomy" id="428564"/>
    <lineage>
        <taxon>Eukaryota</taxon>
        <taxon>Metazoa</taxon>
        <taxon>Ecdysozoa</taxon>
        <taxon>Arthropoda</taxon>
        <taxon>Hexapoda</taxon>
        <taxon>Insecta</taxon>
        <taxon>Pterygota</taxon>
        <taxon>Neoptera</taxon>
        <taxon>Paraneoptera</taxon>
        <taxon>Hemiptera</taxon>
        <taxon>Sternorrhyncha</taxon>
        <taxon>Psylloidea</taxon>
        <taxon>Psyllidae</taxon>
        <taxon>Psyllinae</taxon>
        <taxon>Cacopsylla</taxon>
    </lineage>
</organism>
<sequence>MIIVISPVACVHTGPFPTGGKNPTQSSCCCSSYFFFPKVLLKEFFHPPNAVLFFSLFFNLSGQNVRLVIQRARGRNPAQGREFFLNMPLDISIKSLFLLL</sequence>
<accession>A0A8D8LZE3</accession>
<name>A0A8D8LZE3_9HEMI</name>
<evidence type="ECO:0000313" key="1">
    <source>
        <dbReference type="EMBL" id="CAG6615303.1"/>
    </source>
</evidence>